<dbReference type="EMBL" id="FSQW01000001">
    <property type="protein sequence ID" value="SIN62422.1"/>
    <property type="molecule type" value="Genomic_DNA"/>
</dbReference>
<evidence type="ECO:0000256" key="3">
    <source>
        <dbReference type="ARBA" id="ARBA00023110"/>
    </source>
</evidence>
<proteinExistence type="inferred from homology"/>
<dbReference type="Gene3D" id="3.10.50.40">
    <property type="match status" value="1"/>
</dbReference>
<evidence type="ECO:0000313" key="9">
    <source>
        <dbReference type="EMBL" id="SIN62422.1"/>
    </source>
</evidence>
<reference evidence="10" key="1">
    <citation type="submission" date="2016-11" db="EMBL/GenBank/DDBJ databases">
        <authorList>
            <person name="Varghese N."/>
            <person name="Submissions S."/>
        </authorList>
    </citation>
    <scope>NUCLEOTIDE SEQUENCE [LARGE SCALE GENOMIC DNA]</scope>
    <source>
        <strain evidence="10">DSM 22363</strain>
    </source>
</reference>
<dbReference type="InterPro" id="IPR000774">
    <property type="entry name" value="PPIase_FKBP_N"/>
</dbReference>
<name>A0A1N6CV88_9SPHN</name>
<feature type="transmembrane region" description="Helical" evidence="7">
    <location>
        <begin position="19"/>
        <end position="37"/>
    </location>
</feature>
<dbReference type="Proteomes" id="UP000185192">
    <property type="component" value="Unassembled WGS sequence"/>
</dbReference>
<feature type="domain" description="PPIase FKBP-type" evidence="8">
    <location>
        <begin position="84"/>
        <end position="173"/>
    </location>
</feature>
<evidence type="ECO:0000256" key="7">
    <source>
        <dbReference type="SAM" id="Phobius"/>
    </source>
</evidence>
<comment type="catalytic activity">
    <reaction evidence="1 5 6">
        <text>[protein]-peptidylproline (omega=180) = [protein]-peptidylproline (omega=0)</text>
        <dbReference type="Rhea" id="RHEA:16237"/>
        <dbReference type="Rhea" id="RHEA-COMP:10747"/>
        <dbReference type="Rhea" id="RHEA-COMP:10748"/>
        <dbReference type="ChEBI" id="CHEBI:83833"/>
        <dbReference type="ChEBI" id="CHEBI:83834"/>
        <dbReference type="EC" id="5.2.1.8"/>
    </reaction>
</comment>
<keyword evidence="10" id="KW-1185">Reference proteome</keyword>
<evidence type="ECO:0000259" key="8">
    <source>
        <dbReference type="PROSITE" id="PS50059"/>
    </source>
</evidence>
<dbReference type="EC" id="5.2.1.8" evidence="6"/>
<dbReference type="RefSeq" id="WP_074204043.1">
    <property type="nucleotide sequence ID" value="NZ_FSQW01000001.1"/>
</dbReference>
<evidence type="ECO:0000256" key="6">
    <source>
        <dbReference type="RuleBase" id="RU003915"/>
    </source>
</evidence>
<dbReference type="STRING" id="1123272.SAMN02745824_1066"/>
<sequence length="196" mass="21034">MSVTTVPIRPIEKGTLTKMWIGIALVVLIGAALAWFGTREAVENGATDEQFLAMNADKDGVETTTSGLQIQTIKAGEGPNPVATDIARVVYTGTLRDGTEFDTSIGRGQPEDAAVFPVGGVVPGFSEALQKMQKGGEYRIWIPAELGYGEISPGPEIPANSLLIFDVTLVDFISQQQMQMLQQQMQQREGALPPGR</sequence>
<protein>
    <recommendedName>
        <fullName evidence="6">Peptidyl-prolyl cis-trans isomerase</fullName>
        <ecNumber evidence="6">5.2.1.8</ecNumber>
    </recommendedName>
</protein>
<organism evidence="9 10">
    <name type="scientific">Parasphingorhabdus marina DSM 22363</name>
    <dbReference type="NCBI Taxonomy" id="1123272"/>
    <lineage>
        <taxon>Bacteria</taxon>
        <taxon>Pseudomonadati</taxon>
        <taxon>Pseudomonadota</taxon>
        <taxon>Alphaproteobacteria</taxon>
        <taxon>Sphingomonadales</taxon>
        <taxon>Sphingomonadaceae</taxon>
        <taxon>Parasphingorhabdus</taxon>
    </lineage>
</organism>
<dbReference type="PROSITE" id="PS50059">
    <property type="entry name" value="FKBP_PPIASE"/>
    <property type="match status" value="1"/>
</dbReference>
<evidence type="ECO:0000313" key="10">
    <source>
        <dbReference type="Proteomes" id="UP000185192"/>
    </source>
</evidence>
<dbReference type="GO" id="GO:0006457">
    <property type="term" value="P:protein folding"/>
    <property type="evidence" value="ECO:0007669"/>
    <property type="project" value="InterPro"/>
</dbReference>
<dbReference type="SUPFAM" id="SSF54534">
    <property type="entry name" value="FKBP-like"/>
    <property type="match status" value="1"/>
</dbReference>
<dbReference type="AlphaFoldDB" id="A0A1N6CV88"/>
<evidence type="ECO:0000256" key="4">
    <source>
        <dbReference type="ARBA" id="ARBA00023235"/>
    </source>
</evidence>
<keyword evidence="3 5" id="KW-0697">Rotamase</keyword>
<dbReference type="OrthoDB" id="9812109at2"/>
<keyword evidence="7" id="KW-0812">Transmembrane</keyword>
<evidence type="ECO:0000256" key="1">
    <source>
        <dbReference type="ARBA" id="ARBA00000971"/>
    </source>
</evidence>
<comment type="similarity">
    <text evidence="2 6">Belongs to the FKBP-type PPIase family.</text>
</comment>
<keyword evidence="7" id="KW-1133">Transmembrane helix</keyword>
<dbReference type="PANTHER" id="PTHR43811">
    <property type="entry name" value="FKBP-TYPE PEPTIDYL-PROLYL CIS-TRANS ISOMERASE FKPA"/>
    <property type="match status" value="1"/>
</dbReference>
<dbReference type="Pfam" id="PF01346">
    <property type="entry name" value="FKBP_N"/>
    <property type="match status" value="1"/>
</dbReference>
<evidence type="ECO:0000256" key="5">
    <source>
        <dbReference type="PROSITE-ProRule" id="PRU00277"/>
    </source>
</evidence>
<dbReference type="InterPro" id="IPR001179">
    <property type="entry name" value="PPIase_FKBP_dom"/>
</dbReference>
<evidence type="ECO:0000256" key="2">
    <source>
        <dbReference type="ARBA" id="ARBA00006577"/>
    </source>
</evidence>
<gene>
    <name evidence="9" type="ORF">SAMN02745824_1066</name>
</gene>
<dbReference type="Pfam" id="PF00254">
    <property type="entry name" value="FKBP_C"/>
    <property type="match status" value="1"/>
</dbReference>
<keyword evidence="7" id="KW-0472">Membrane</keyword>
<dbReference type="PANTHER" id="PTHR43811:SF19">
    <property type="entry name" value="39 KDA FK506-BINDING NUCLEAR PROTEIN"/>
    <property type="match status" value="1"/>
</dbReference>
<accession>A0A1N6CV88</accession>
<keyword evidence="4 5" id="KW-0413">Isomerase</keyword>
<dbReference type="InterPro" id="IPR046357">
    <property type="entry name" value="PPIase_dom_sf"/>
</dbReference>
<dbReference type="GO" id="GO:0003755">
    <property type="term" value="F:peptidyl-prolyl cis-trans isomerase activity"/>
    <property type="evidence" value="ECO:0007669"/>
    <property type="project" value="UniProtKB-UniRule"/>
</dbReference>